<reference evidence="3" key="1">
    <citation type="submission" date="2016-10" db="EMBL/GenBank/DDBJ databases">
        <authorList>
            <person name="Varghese N."/>
            <person name="Submissions S."/>
        </authorList>
    </citation>
    <scope>NUCLEOTIDE SEQUENCE [LARGE SCALE GENOMIC DNA]</scope>
    <source>
        <strain evidence="3">OK042</strain>
    </source>
</reference>
<dbReference type="AlphaFoldDB" id="A0A1I3YJ65"/>
<dbReference type="Pfam" id="PF03551">
    <property type="entry name" value="PadR"/>
    <property type="match status" value="1"/>
</dbReference>
<dbReference type="SUPFAM" id="SSF46785">
    <property type="entry name" value="Winged helix' DNA-binding domain"/>
    <property type="match status" value="1"/>
</dbReference>
<dbReference type="Gene3D" id="1.10.10.10">
    <property type="entry name" value="Winged helix-like DNA-binding domain superfamily/Winged helix DNA-binding domain"/>
    <property type="match status" value="1"/>
</dbReference>
<name>A0A1I3YJ65_9BACL</name>
<dbReference type="InterPro" id="IPR036390">
    <property type="entry name" value="WH_DNA-bd_sf"/>
</dbReference>
<dbReference type="Proteomes" id="UP000198915">
    <property type="component" value="Unassembled WGS sequence"/>
</dbReference>
<evidence type="ECO:0000259" key="1">
    <source>
        <dbReference type="Pfam" id="PF03551"/>
    </source>
</evidence>
<dbReference type="InterPro" id="IPR036388">
    <property type="entry name" value="WH-like_DNA-bd_sf"/>
</dbReference>
<evidence type="ECO:0000313" key="2">
    <source>
        <dbReference type="EMBL" id="SFK31865.1"/>
    </source>
</evidence>
<dbReference type="PANTHER" id="PTHR43252">
    <property type="entry name" value="TRANSCRIPTIONAL REGULATOR YQJI"/>
    <property type="match status" value="1"/>
</dbReference>
<dbReference type="STRING" id="1884381.SAMN05518846_111167"/>
<keyword evidence="3" id="KW-1185">Reference proteome</keyword>
<dbReference type="PANTHER" id="PTHR43252:SF2">
    <property type="entry name" value="TRANSCRIPTION REGULATOR, PADR-LIKE FAMILY"/>
    <property type="match status" value="1"/>
</dbReference>
<dbReference type="InterPro" id="IPR005149">
    <property type="entry name" value="Tscrpt_reg_PadR_N"/>
</dbReference>
<evidence type="ECO:0000313" key="3">
    <source>
        <dbReference type="Proteomes" id="UP000198915"/>
    </source>
</evidence>
<protein>
    <submittedName>
        <fullName evidence="2">Transcriptional regulator PadR-like family protein</fullName>
    </submittedName>
</protein>
<accession>A0A1I3YJ65</accession>
<dbReference type="EMBL" id="FORT01000011">
    <property type="protein sequence ID" value="SFK31865.1"/>
    <property type="molecule type" value="Genomic_DNA"/>
</dbReference>
<gene>
    <name evidence="2" type="ORF">SAMN05518846_111167</name>
</gene>
<sequence length="196" mass="22592">MRNYFDSDYGTYPVWGRHDHSCFRYRGDSDRGHRGHGGPGKRFFGRGDVKYALLQLLTVQPMHGYQMMKGLEEMSGGLYRPSPGSIYPTLQMLEDRDLVRVSEVDGKKVYAITETGTAFLQERPVERPLKSSVHDASRERFVQPEEVEKEINDLIELMKQLQQEALHNPARRTKLHFFLRKVRGKLAGHLDLGSDK</sequence>
<proteinExistence type="predicted"/>
<organism evidence="2 3">
    <name type="scientific">Brevibacillus centrosporus</name>
    <dbReference type="NCBI Taxonomy" id="54910"/>
    <lineage>
        <taxon>Bacteria</taxon>
        <taxon>Bacillati</taxon>
        <taxon>Bacillota</taxon>
        <taxon>Bacilli</taxon>
        <taxon>Bacillales</taxon>
        <taxon>Paenibacillaceae</taxon>
        <taxon>Brevibacillus</taxon>
    </lineage>
</organism>
<feature type="domain" description="Transcription regulator PadR N-terminal" evidence="1">
    <location>
        <begin position="53"/>
        <end position="122"/>
    </location>
</feature>
<dbReference type="RefSeq" id="WP_258957781.1">
    <property type="nucleotide sequence ID" value="NZ_FORT01000011.1"/>
</dbReference>